<dbReference type="Pfam" id="PF07238">
    <property type="entry name" value="PilZ"/>
    <property type="match status" value="1"/>
</dbReference>
<organism evidence="3 4">
    <name type="scientific">Biomaibacter acetigenes</name>
    <dbReference type="NCBI Taxonomy" id="2316383"/>
    <lineage>
        <taxon>Bacteria</taxon>
        <taxon>Bacillati</taxon>
        <taxon>Bacillota</taxon>
        <taxon>Clostridia</taxon>
        <taxon>Thermosediminibacterales</taxon>
        <taxon>Tepidanaerobacteraceae</taxon>
        <taxon>Biomaibacter</taxon>
    </lineage>
</organism>
<proteinExistence type="predicted"/>
<protein>
    <submittedName>
        <fullName evidence="3">Flagellar brake protein</fullName>
    </submittedName>
</protein>
<dbReference type="SUPFAM" id="SSF141371">
    <property type="entry name" value="PilZ domain-like"/>
    <property type="match status" value="1"/>
</dbReference>
<dbReference type="InterPro" id="IPR009926">
    <property type="entry name" value="T3SS_YcgR_PilZN"/>
</dbReference>
<name>A0A3G2R4W4_9FIRM</name>
<keyword evidence="3" id="KW-0966">Cell projection</keyword>
<dbReference type="InterPro" id="IPR009875">
    <property type="entry name" value="PilZ_domain"/>
</dbReference>
<dbReference type="KEGG" id="bacg:D2962_07485"/>
<evidence type="ECO:0000259" key="1">
    <source>
        <dbReference type="Pfam" id="PF07238"/>
    </source>
</evidence>
<dbReference type="Gene3D" id="2.40.10.220">
    <property type="entry name" value="predicted glycosyltransferase like domains"/>
    <property type="match status" value="1"/>
</dbReference>
<keyword evidence="4" id="KW-1185">Reference proteome</keyword>
<dbReference type="GO" id="GO:0035438">
    <property type="term" value="F:cyclic-di-GMP binding"/>
    <property type="evidence" value="ECO:0007669"/>
    <property type="project" value="InterPro"/>
</dbReference>
<dbReference type="RefSeq" id="WP_122014623.1">
    <property type="nucleotide sequence ID" value="NZ_CP033169.1"/>
</dbReference>
<evidence type="ECO:0000313" key="3">
    <source>
        <dbReference type="EMBL" id="AYO30486.1"/>
    </source>
</evidence>
<evidence type="ECO:0000259" key="2">
    <source>
        <dbReference type="Pfam" id="PF12945"/>
    </source>
</evidence>
<keyword evidence="3" id="KW-0969">Cilium</keyword>
<dbReference type="Pfam" id="PF12945">
    <property type="entry name" value="PilZNR"/>
    <property type="match status" value="1"/>
</dbReference>
<dbReference type="Proteomes" id="UP000280960">
    <property type="component" value="Chromosome"/>
</dbReference>
<feature type="domain" description="Type III secretion system flagellar brake protein YcgR PilZN" evidence="2">
    <location>
        <begin position="7"/>
        <end position="88"/>
    </location>
</feature>
<gene>
    <name evidence="3" type="ORF">D2962_07485</name>
</gene>
<sequence length="214" mass="24582">MDYTTFQVGMKVNIEIERGDGNFFFPSKVEDIELGNLVLDIPMKGNQLFHIGLNESVNIHFFKGDSFYYFIGKVVGKKYTPIPVLHVKPASPPIKNQRRDFFRIKVTLKVKISLLDTGEWANGYIKDISGSGALITTNRELKKGDLINLEITLVSKILEVKSRAVRVWKEERSQCSNMYYVAVQFVDIDEVKQDEIIKFVLAEQRKLIKKGYKV</sequence>
<feature type="domain" description="PilZ" evidence="1">
    <location>
        <begin position="97"/>
        <end position="201"/>
    </location>
</feature>
<dbReference type="AlphaFoldDB" id="A0A3G2R4W4"/>
<dbReference type="EMBL" id="CP033169">
    <property type="protein sequence ID" value="AYO30486.1"/>
    <property type="molecule type" value="Genomic_DNA"/>
</dbReference>
<accession>A0A3G2R4W4</accession>
<reference evidence="3 4" key="1">
    <citation type="submission" date="2018-10" db="EMBL/GenBank/DDBJ databases">
        <authorList>
            <person name="Zhang X."/>
        </authorList>
    </citation>
    <scope>NUCLEOTIDE SEQUENCE [LARGE SCALE GENOMIC DNA]</scope>
    <source>
        <strain evidence="3 4">SK-G1</strain>
    </source>
</reference>
<evidence type="ECO:0000313" key="4">
    <source>
        <dbReference type="Proteomes" id="UP000280960"/>
    </source>
</evidence>
<keyword evidence="3" id="KW-0282">Flagellum</keyword>